<comment type="caution">
    <text evidence="1">The sequence shown here is derived from an EMBL/GenBank/DDBJ whole genome shotgun (WGS) entry which is preliminary data.</text>
</comment>
<dbReference type="AlphaFoldDB" id="A0AAD7KEK0"/>
<dbReference type="Proteomes" id="UP001215280">
    <property type="component" value="Unassembled WGS sequence"/>
</dbReference>
<evidence type="ECO:0000313" key="1">
    <source>
        <dbReference type="EMBL" id="KAJ7783989.1"/>
    </source>
</evidence>
<organism evidence="1 2">
    <name type="scientific">Mycena maculata</name>
    <dbReference type="NCBI Taxonomy" id="230809"/>
    <lineage>
        <taxon>Eukaryota</taxon>
        <taxon>Fungi</taxon>
        <taxon>Dikarya</taxon>
        <taxon>Basidiomycota</taxon>
        <taxon>Agaricomycotina</taxon>
        <taxon>Agaricomycetes</taxon>
        <taxon>Agaricomycetidae</taxon>
        <taxon>Agaricales</taxon>
        <taxon>Marasmiineae</taxon>
        <taxon>Mycenaceae</taxon>
        <taxon>Mycena</taxon>
    </lineage>
</organism>
<evidence type="ECO:0000313" key="2">
    <source>
        <dbReference type="Proteomes" id="UP001215280"/>
    </source>
</evidence>
<name>A0AAD7KEK0_9AGAR</name>
<accession>A0AAD7KEK0</accession>
<proteinExistence type="predicted"/>
<reference evidence="1" key="1">
    <citation type="submission" date="2023-03" db="EMBL/GenBank/DDBJ databases">
        <title>Massive genome expansion in bonnet fungi (Mycena s.s.) driven by repeated elements and novel gene families across ecological guilds.</title>
        <authorList>
            <consortium name="Lawrence Berkeley National Laboratory"/>
            <person name="Harder C.B."/>
            <person name="Miyauchi S."/>
            <person name="Viragh M."/>
            <person name="Kuo A."/>
            <person name="Thoen E."/>
            <person name="Andreopoulos B."/>
            <person name="Lu D."/>
            <person name="Skrede I."/>
            <person name="Drula E."/>
            <person name="Henrissat B."/>
            <person name="Morin E."/>
            <person name="Kohler A."/>
            <person name="Barry K."/>
            <person name="LaButti K."/>
            <person name="Morin E."/>
            <person name="Salamov A."/>
            <person name="Lipzen A."/>
            <person name="Mereny Z."/>
            <person name="Hegedus B."/>
            <person name="Baldrian P."/>
            <person name="Stursova M."/>
            <person name="Weitz H."/>
            <person name="Taylor A."/>
            <person name="Grigoriev I.V."/>
            <person name="Nagy L.G."/>
            <person name="Martin F."/>
            <person name="Kauserud H."/>
        </authorList>
    </citation>
    <scope>NUCLEOTIDE SEQUENCE</scope>
    <source>
        <strain evidence="1">CBHHK188m</strain>
    </source>
</reference>
<dbReference type="EMBL" id="JARJLG010000002">
    <property type="protein sequence ID" value="KAJ7783989.1"/>
    <property type="molecule type" value="Genomic_DNA"/>
</dbReference>
<protein>
    <submittedName>
        <fullName evidence="1">Uncharacterized protein</fullName>
    </submittedName>
</protein>
<keyword evidence="2" id="KW-1185">Reference proteome</keyword>
<gene>
    <name evidence="1" type="ORF">DFH07DRAFT_764355</name>
</gene>
<sequence length="461" mass="51596">MHPELRIENLFNLAESDRATAISAAQGSLRDLHSVQSLAQTLGPKGMSLLPVFYCNLDPAAIPSVADLDSVVSSANDSCSRAALSIRGLACVLEHTNGRWDTTDGPIVEFWPRIWSWISYLHKYRDSVLYFINKDATDTYFDYGIIMHWASVRAKGVLDTSPGICRVLTYTWKLLLTIRGPSQGTVYLLVANLLDGAGGAYSDLADLMVLHMRCATLTPESNVARSTLFHMVGAGTMLMMIVSDVTGPLNATLLSHGIIKAEVGALRSLVKFAATTGIHECIEGSCLPHVLNLLELPPGYPSLRRALKAGLIIHRGQQPGIPYIHLKELLVQILPQSTVYRSILLQLEQCFVEVEDIRVSPAFLASDIFSDWTYFFNMAQHRIGLMKNYDSGTRQSLEVCNNPKIGYVPGNWGQLLAYMRDYLQFRQRLFGFGSYYFVFRGHTNLQERRIFIIRWVCKRVK</sequence>